<feature type="compositionally biased region" description="Low complexity" evidence="1">
    <location>
        <begin position="378"/>
        <end position="388"/>
    </location>
</feature>
<organism evidence="2 3">
    <name type="scientific">Streblomastix strix</name>
    <dbReference type="NCBI Taxonomy" id="222440"/>
    <lineage>
        <taxon>Eukaryota</taxon>
        <taxon>Metamonada</taxon>
        <taxon>Preaxostyla</taxon>
        <taxon>Oxymonadida</taxon>
        <taxon>Streblomastigidae</taxon>
        <taxon>Streblomastix</taxon>
    </lineage>
</organism>
<feature type="region of interest" description="Disordered" evidence="1">
    <location>
        <begin position="370"/>
        <end position="410"/>
    </location>
</feature>
<dbReference type="AlphaFoldDB" id="A0A5J4WAQ9"/>
<accession>A0A5J4WAQ9</accession>
<sequence>MALLSPFDPLLLVLPLLERGFDLALLLEEGFLQETAPIRNPFSFLDANRRSNHNASFKRHNSTENNEDEFHESQIPSILPEHETNDQITNLFENKMEENIFGYNDNVEANNVENQKTFEIIQKIENKDNFLKEEQQDSGIKRRRIEENQQNKEIDVIEKQQQSIPEIVSNKNIQQMDIDLDNNSIDDNEPKYDSDEGSEYIDDSDDEINLHVKRKRNRNEAEDNIKPKIDIITTHKSNIKQSSEELDFISPSSNYPPTSLLAKLLHGDIIGFVSRIECICTVEQNAHNQVESLGLDNALSCNGIQVKLSDERINQFLGSKFEKMFQFFVNNNHLIPQNMTITQVSNSESIIDNEIQNVILSNDMADLNSVSDDSPAVQQAAQIPSAPKAKSKAKEQSRGKLKQEKLKQSAVGTPSIAAFFTKSKKQDK</sequence>
<comment type="caution">
    <text evidence="2">The sequence shown here is derived from an EMBL/GenBank/DDBJ whole genome shotgun (WGS) entry which is preliminary data.</text>
</comment>
<evidence type="ECO:0000313" key="3">
    <source>
        <dbReference type="Proteomes" id="UP000324800"/>
    </source>
</evidence>
<feature type="region of interest" description="Disordered" evidence="1">
    <location>
        <begin position="180"/>
        <end position="202"/>
    </location>
</feature>
<protein>
    <submittedName>
        <fullName evidence="2">Uncharacterized protein</fullName>
    </submittedName>
</protein>
<proteinExistence type="predicted"/>
<gene>
    <name evidence="2" type="ORF">EZS28_012478</name>
</gene>
<name>A0A5J4WAQ9_9EUKA</name>
<reference evidence="2 3" key="1">
    <citation type="submission" date="2019-03" db="EMBL/GenBank/DDBJ databases">
        <title>Single cell metagenomics reveals metabolic interactions within the superorganism composed of flagellate Streblomastix strix and complex community of Bacteroidetes bacteria on its surface.</title>
        <authorList>
            <person name="Treitli S.C."/>
            <person name="Kolisko M."/>
            <person name="Husnik F."/>
            <person name="Keeling P."/>
            <person name="Hampl V."/>
        </authorList>
    </citation>
    <scope>NUCLEOTIDE SEQUENCE [LARGE SCALE GENOMIC DNA]</scope>
    <source>
        <strain evidence="2">ST1C</strain>
    </source>
</reference>
<dbReference type="EMBL" id="SNRW01002694">
    <property type="protein sequence ID" value="KAA6391997.1"/>
    <property type="molecule type" value="Genomic_DNA"/>
</dbReference>
<feature type="compositionally biased region" description="Basic and acidic residues" evidence="1">
    <location>
        <begin position="392"/>
        <end position="407"/>
    </location>
</feature>
<dbReference type="Proteomes" id="UP000324800">
    <property type="component" value="Unassembled WGS sequence"/>
</dbReference>
<evidence type="ECO:0000256" key="1">
    <source>
        <dbReference type="SAM" id="MobiDB-lite"/>
    </source>
</evidence>
<evidence type="ECO:0000313" key="2">
    <source>
        <dbReference type="EMBL" id="KAA6391997.1"/>
    </source>
</evidence>